<evidence type="ECO:0000256" key="1">
    <source>
        <dbReference type="ARBA" id="ARBA00000885"/>
    </source>
</evidence>
<feature type="domain" description="HECT" evidence="7">
    <location>
        <begin position="1"/>
        <end position="158"/>
    </location>
</feature>
<dbReference type="PANTHER" id="PTHR45700">
    <property type="entry name" value="UBIQUITIN-PROTEIN LIGASE E3C"/>
    <property type="match status" value="1"/>
</dbReference>
<dbReference type="InterPro" id="IPR000569">
    <property type="entry name" value="HECT_dom"/>
</dbReference>
<keyword evidence="6" id="KW-0812">Transmembrane</keyword>
<comment type="catalytic activity">
    <reaction evidence="1">
        <text>S-ubiquitinyl-[E2 ubiquitin-conjugating enzyme]-L-cysteine + [acceptor protein]-L-lysine = [E2 ubiquitin-conjugating enzyme]-L-cysteine + N(6)-ubiquitinyl-[acceptor protein]-L-lysine.</text>
        <dbReference type="EC" id="2.3.2.26"/>
    </reaction>
</comment>
<dbReference type="EC" id="2.3.2.26" evidence="2"/>
<dbReference type="PROSITE" id="PS50237">
    <property type="entry name" value="HECT"/>
    <property type="match status" value="1"/>
</dbReference>
<reference evidence="9" key="1">
    <citation type="submission" date="2022-11" db="UniProtKB">
        <authorList>
            <consortium name="WormBaseParasite"/>
        </authorList>
    </citation>
    <scope>IDENTIFICATION</scope>
</reference>
<dbReference type="Gene3D" id="3.30.2160.10">
    <property type="entry name" value="Hect, E3 ligase catalytic domain"/>
    <property type="match status" value="1"/>
</dbReference>
<evidence type="ECO:0000313" key="8">
    <source>
        <dbReference type="Proteomes" id="UP000887578"/>
    </source>
</evidence>
<comment type="caution">
    <text evidence="5">Lacks conserved residue(s) required for the propagation of feature annotation.</text>
</comment>
<dbReference type="GO" id="GO:0061630">
    <property type="term" value="F:ubiquitin protein ligase activity"/>
    <property type="evidence" value="ECO:0007669"/>
    <property type="project" value="UniProtKB-EC"/>
</dbReference>
<evidence type="ECO:0000256" key="6">
    <source>
        <dbReference type="SAM" id="Phobius"/>
    </source>
</evidence>
<keyword evidence="6" id="KW-0472">Membrane</keyword>
<evidence type="ECO:0000256" key="5">
    <source>
        <dbReference type="PROSITE-ProRule" id="PRU00104"/>
    </source>
</evidence>
<keyword evidence="6" id="KW-1133">Transmembrane helix</keyword>
<evidence type="ECO:0000256" key="2">
    <source>
        <dbReference type="ARBA" id="ARBA00012485"/>
    </source>
</evidence>
<proteinExistence type="predicted"/>
<evidence type="ECO:0000256" key="4">
    <source>
        <dbReference type="ARBA" id="ARBA00022786"/>
    </source>
</evidence>
<dbReference type="Proteomes" id="UP000887578">
    <property type="component" value="Unplaced"/>
</dbReference>
<keyword evidence="8" id="KW-1185">Reference proteome</keyword>
<dbReference type="PANTHER" id="PTHR45700:SF3">
    <property type="entry name" value="UBIQUITIN-PROTEIN LIGASE E3B"/>
    <property type="match status" value="1"/>
</dbReference>
<dbReference type="InterPro" id="IPR035983">
    <property type="entry name" value="Hect_E3_ubiquitin_ligase"/>
</dbReference>
<evidence type="ECO:0000259" key="7">
    <source>
        <dbReference type="PROSITE" id="PS50237"/>
    </source>
</evidence>
<accession>A0A914P749</accession>
<dbReference type="Pfam" id="PF00632">
    <property type="entry name" value="HECT"/>
    <property type="match status" value="1"/>
</dbReference>
<sequence length="192" mass="22130">MLGKSVYDGFLVDVQLAPVLLAKILGKELCAFDELALVDQDLYKSLTYVKHYKDSDDVADLELTFSVDEEFLGQINTVDLIPSGRSIKVTNENKIVYIHTMAQHRVVKQTKKQRDHFIAGFRSIISPTWLSLFSTHELQMLISGTTYDIDVGDLRKNTGLFFEILKFYFLFYSILWWISFKTSCNKMVMGNY</sequence>
<keyword evidence="4 5" id="KW-0833">Ubl conjugation pathway</keyword>
<name>A0A914P749_9BILA</name>
<dbReference type="InterPro" id="IPR044611">
    <property type="entry name" value="E3A/B/C-like"/>
</dbReference>
<evidence type="ECO:0000313" key="9">
    <source>
        <dbReference type="WBParaSite" id="PDA_v2.g10985.t1"/>
    </source>
</evidence>
<dbReference type="WBParaSite" id="PDA_v2.g10985.t1">
    <property type="protein sequence ID" value="PDA_v2.g10985.t1"/>
    <property type="gene ID" value="PDA_v2.g10985"/>
</dbReference>
<feature type="transmembrane region" description="Helical" evidence="6">
    <location>
        <begin position="160"/>
        <end position="179"/>
    </location>
</feature>
<evidence type="ECO:0000256" key="3">
    <source>
        <dbReference type="ARBA" id="ARBA00022679"/>
    </source>
</evidence>
<dbReference type="SUPFAM" id="SSF56204">
    <property type="entry name" value="Hect, E3 ligase catalytic domain"/>
    <property type="match status" value="1"/>
</dbReference>
<keyword evidence="3" id="KW-0808">Transferase</keyword>
<dbReference type="GO" id="GO:0000209">
    <property type="term" value="P:protein polyubiquitination"/>
    <property type="evidence" value="ECO:0007669"/>
    <property type="project" value="InterPro"/>
</dbReference>
<dbReference type="SMART" id="SM00119">
    <property type="entry name" value="HECTc"/>
    <property type="match status" value="1"/>
</dbReference>
<dbReference type="Gene3D" id="3.90.1750.10">
    <property type="entry name" value="Hect, E3 ligase catalytic domains"/>
    <property type="match status" value="1"/>
</dbReference>
<organism evidence="8 9">
    <name type="scientific">Panagrolaimus davidi</name>
    <dbReference type="NCBI Taxonomy" id="227884"/>
    <lineage>
        <taxon>Eukaryota</taxon>
        <taxon>Metazoa</taxon>
        <taxon>Ecdysozoa</taxon>
        <taxon>Nematoda</taxon>
        <taxon>Chromadorea</taxon>
        <taxon>Rhabditida</taxon>
        <taxon>Tylenchina</taxon>
        <taxon>Panagrolaimomorpha</taxon>
        <taxon>Panagrolaimoidea</taxon>
        <taxon>Panagrolaimidae</taxon>
        <taxon>Panagrolaimus</taxon>
    </lineage>
</organism>
<dbReference type="FunFam" id="3.30.2160.10:FF:000002">
    <property type="entry name" value="Putative Ubiquitin-protein ligase E3C"/>
    <property type="match status" value="1"/>
</dbReference>
<protein>
    <recommendedName>
        <fullName evidence="2">HECT-type E3 ubiquitin transferase</fullName>
        <ecNumber evidence="2">2.3.2.26</ecNumber>
    </recommendedName>
</protein>
<dbReference type="AlphaFoldDB" id="A0A914P749"/>
<dbReference type="GO" id="GO:0006511">
    <property type="term" value="P:ubiquitin-dependent protein catabolic process"/>
    <property type="evidence" value="ECO:0007669"/>
    <property type="project" value="TreeGrafter"/>
</dbReference>